<reference evidence="1 2" key="1">
    <citation type="journal article" date="2020" name="Nature">
        <title>Six reference-quality genomes reveal evolution of bat adaptations.</title>
        <authorList>
            <person name="Jebb D."/>
            <person name="Huang Z."/>
            <person name="Pippel M."/>
            <person name="Hughes G.M."/>
            <person name="Lavrichenko K."/>
            <person name="Devanna P."/>
            <person name="Winkler S."/>
            <person name="Jermiin L.S."/>
            <person name="Skirmuntt E.C."/>
            <person name="Katzourakis A."/>
            <person name="Burkitt-Gray L."/>
            <person name="Ray D.A."/>
            <person name="Sullivan K.A.M."/>
            <person name="Roscito J.G."/>
            <person name="Kirilenko B.M."/>
            <person name="Davalos L.M."/>
            <person name="Corthals A.P."/>
            <person name="Power M.L."/>
            <person name="Jones G."/>
            <person name="Ransome R.D."/>
            <person name="Dechmann D.K.N."/>
            <person name="Locatelli A.G."/>
            <person name="Puechmaille S.J."/>
            <person name="Fedrigo O."/>
            <person name="Jarvis E.D."/>
            <person name="Hiller M."/>
            <person name="Vernes S.C."/>
            <person name="Myers E.W."/>
            <person name="Teeling E.C."/>
        </authorList>
    </citation>
    <scope>NUCLEOTIDE SEQUENCE [LARGE SCALE GENOMIC DNA]</scope>
    <source>
        <strain evidence="1">Bat1K_MPI-CBG_1</strain>
    </source>
</reference>
<name>A0A834B3S1_9CHIR</name>
<protein>
    <submittedName>
        <fullName evidence="1">Uncharacterized protein</fullName>
    </submittedName>
</protein>
<evidence type="ECO:0000313" key="1">
    <source>
        <dbReference type="EMBL" id="KAF6125523.1"/>
    </source>
</evidence>
<dbReference type="Proteomes" id="UP000664940">
    <property type="component" value="Unassembled WGS sequence"/>
</dbReference>
<evidence type="ECO:0000313" key="2">
    <source>
        <dbReference type="Proteomes" id="UP000664940"/>
    </source>
</evidence>
<sequence>MGTLFLCPRQRVRCTTACCSSWPSAGFQCLGQWGLGSSMSRRKAASDQGTHSPWWWALLRGSASRPQEKPHSVATGENPAGAGTGAVIGLLSGSTLRVQLSSDSNPQVTLAFGSHTKVQTGGGEGGTGWGVWHPVGLCPSPSSSVSPP</sequence>
<proteinExistence type="predicted"/>
<accession>A0A834B3S1</accession>
<organism evidence="1 2">
    <name type="scientific">Phyllostomus discolor</name>
    <name type="common">pale spear-nosed bat</name>
    <dbReference type="NCBI Taxonomy" id="89673"/>
    <lineage>
        <taxon>Eukaryota</taxon>
        <taxon>Metazoa</taxon>
        <taxon>Chordata</taxon>
        <taxon>Craniata</taxon>
        <taxon>Vertebrata</taxon>
        <taxon>Euteleostomi</taxon>
        <taxon>Mammalia</taxon>
        <taxon>Eutheria</taxon>
        <taxon>Laurasiatheria</taxon>
        <taxon>Chiroptera</taxon>
        <taxon>Yangochiroptera</taxon>
        <taxon>Phyllostomidae</taxon>
        <taxon>Phyllostominae</taxon>
        <taxon>Phyllostomus</taxon>
    </lineage>
</organism>
<gene>
    <name evidence="1" type="ORF">HJG60_009940</name>
</gene>
<comment type="caution">
    <text evidence="1">The sequence shown here is derived from an EMBL/GenBank/DDBJ whole genome shotgun (WGS) entry which is preliminary data.</text>
</comment>
<dbReference type="EMBL" id="JABVXQ010000002">
    <property type="protein sequence ID" value="KAF6125523.1"/>
    <property type="molecule type" value="Genomic_DNA"/>
</dbReference>
<dbReference type="AlphaFoldDB" id="A0A834B3S1"/>